<evidence type="ECO:0000256" key="1">
    <source>
        <dbReference type="SAM" id="MobiDB-lite"/>
    </source>
</evidence>
<feature type="compositionally biased region" description="Polar residues" evidence="1">
    <location>
        <begin position="21"/>
        <end position="30"/>
    </location>
</feature>
<dbReference type="RefSeq" id="XP_016508676.1">
    <property type="nucleotide sequence ID" value="XM_016653190.1"/>
</dbReference>
<dbReference type="GO" id="GO:0005634">
    <property type="term" value="C:nucleus"/>
    <property type="evidence" value="ECO:0000318"/>
    <property type="project" value="GO_Central"/>
</dbReference>
<feature type="region of interest" description="Disordered" evidence="1">
    <location>
        <begin position="19"/>
        <end position="41"/>
    </location>
</feature>
<dbReference type="SUPFAM" id="SSF53335">
    <property type="entry name" value="S-adenosyl-L-methionine-dependent methyltransferases"/>
    <property type="match status" value="1"/>
</dbReference>
<dbReference type="SMR" id="A0A1S4D5M1"/>
<dbReference type="AlphaFoldDB" id="A0A1S4D5M1"/>
<sequence>SLNFPLSIAVLPRLRQDRGQLASQNPQQPSAAVRPRLRRDRGSPSPVLVLLPSRGALSGYCKIGLFFSVIDPKVLHRLLLLISIPHENIIQRVSVLFNFVDNSTSRRHTDAVEDISISTSTKFDLDEDGDLILTRRKKSPSHHLVLTIQHNITSSIPRVGLQVWRAELVLADFVLHVMSMSSDFDEVVALELGAGTGLVGILLARVAKTVFITDHGDKVLENCEKNVNLNAEIFLGKASVHVRELDWKDSWPPQEAKTSPSKGRYSWTQSEIEELKKTSLLLAADVIYSDDLTDAFFSILEKLMSDNPEKVLYLALEKRYNFALDDLDVVANGYSHFRSYLITEEADDAGSKQLDSASEPFFVGEQIDLRCIPCYVRDYNRGNVVEIWKIKLNHRALF</sequence>
<dbReference type="PANTHER" id="PTHR23108">
    <property type="entry name" value="METHYLTRANSFERASE-RELATED"/>
    <property type="match status" value="1"/>
</dbReference>
<organism evidence="2">
    <name type="scientific">Nicotiana tabacum</name>
    <name type="common">Common tobacco</name>
    <dbReference type="NCBI Taxonomy" id="4097"/>
    <lineage>
        <taxon>Eukaryota</taxon>
        <taxon>Viridiplantae</taxon>
        <taxon>Streptophyta</taxon>
        <taxon>Embryophyta</taxon>
        <taxon>Tracheophyta</taxon>
        <taxon>Spermatophyta</taxon>
        <taxon>Magnoliopsida</taxon>
        <taxon>eudicotyledons</taxon>
        <taxon>Gunneridae</taxon>
        <taxon>Pentapetalae</taxon>
        <taxon>asterids</taxon>
        <taxon>lamiids</taxon>
        <taxon>Solanales</taxon>
        <taxon>Solanaceae</taxon>
        <taxon>Nicotianoideae</taxon>
        <taxon>Nicotianeae</taxon>
        <taxon>Nicotiana</taxon>
    </lineage>
</organism>
<dbReference type="InterPro" id="IPR038899">
    <property type="entry name" value="METTL22"/>
</dbReference>
<dbReference type="Pfam" id="PF10294">
    <property type="entry name" value="Methyltransf_16"/>
    <property type="match status" value="1"/>
</dbReference>
<name>A0A1S4D5M1_TOBAC</name>
<dbReference type="OrthoDB" id="46564at2759"/>
<dbReference type="KEGG" id="nta:107826231"/>
<gene>
    <name evidence="2" type="primary">LOC107826231</name>
</gene>
<dbReference type="OMA" id="EYERCPQ"/>
<proteinExistence type="predicted"/>
<accession>A0A1S4D5M1</accession>
<dbReference type="InterPro" id="IPR019410">
    <property type="entry name" value="Methyltransf_16"/>
</dbReference>
<reference evidence="2" key="1">
    <citation type="submission" date="2025-08" db="UniProtKB">
        <authorList>
            <consortium name="RefSeq"/>
        </authorList>
    </citation>
    <scope>IDENTIFICATION</scope>
</reference>
<dbReference type="Gene3D" id="3.40.50.150">
    <property type="entry name" value="Vaccinia Virus protein VP39"/>
    <property type="match status" value="1"/>
</dbReference>
<dbReference type="STRING" id="4097.A0A1S4D5M1"/>
<evidence type="ECO:0000313" key="2">
    <source>
        <dbReference type="RefSeq" id="XP_016508676.1"/>
    </source>
</evidence>
<feature type="non-terminal residue" evidence="2">
    <location>
        <position position="1"/>
    </location>
</feature>
<dbReference type="PaxDb" id="4097-A0A1S4D5M1"/>
<dbReference type="PANTHER" id="PTHR23108:SF0">
    <property type="entry name" value="METHYLTRANSFERASE-LIKE PROTEIN 22"/>
    <property type="match status" value="1"/>
</dbReference>
<dbReference type="GO" id="GO:0008276">
    <property type="term" value="F:protein methyltransferase activity"/>
    <property type="evidence" value="ECO:0000318"/>
    <property type="project" value="GO_Central"/>
</dbReference>
<protein>
    <submittedName>
        <fullName evidence="2">Methyltransferase-like protein 22</fullName>
    </submittedName>
</protein>
<dbReference type="InterPro" id="IPR029063">
    <property type="entry name" value="SAM-dependent_MTases_sf"/>
</dbReference>